<feature type="transmembrane region" description="Helical" evidence="6">
    <location>
        <begin position="42"/>
        <end position="65"/>
    </location>
</feature>
<keyword evidence="4 6" id="KW-1133">Transmembrane helix</keyword>
<sequence>MKDYTEKTDRFIAQTILLVAPFVGRASMLLFVIFLFHGSFRFFLFGWSEIHVLAWDGALSLVFFVQHSGMIRSSFRHFLATIIPAHYTYAVFNLISSIVLLAVFVFWQPSGTVIYELHGFSRWLARGIFVLTMGGIIWCVSALKFFDPFGSIPIRAYLSGRQLRPPKFVINGPYLWVRHPLYFFVLGLIWSCPVLTSDRLLFNVLWTIWIYVGTVLEEKDLVSDFGLVYRQYQQKVPILIPWKGPIDRHEFNHNPE</sequence>
<comment type="similarity">
    <text evidence="2">Belongs to the nurim family.</text>
</comment>
<reference evidence="7 8" key="1">
    <citation type="submission" date="2024-09" db="EMBL/GenBank/DDBJ databases">
        <title>Laminarin stimulates single cell rates of sulfate reduction while oxygen inhibits transcriptomic activity in coastal marine sediment.</title>
        <authorList>
            <person name="Lindsay M."/>
            <person name="Orcutt B."/>
            <person name="Emerson D."/>
            <person name="Stepanauskas R."/>
            <person name="D'Angelo T."/>
        </authorList>
    </citation>
    <scope>NUCLEOTIDE SEQUENCE [LARGE SCALE GENOMIC DNA]</scope>
    <source>
        <strain evidence="7">SAG AM-311-K15</strain>
    </source>
</reference>
<protein>
    <submittedName>
        <fullName evidence="7">Methyltransferase family protein</fullName>
        <ecNumber evidence="7">2.1.1.100</ecNumber>
        <ecNumber evidence="7">2.1.1.334</ecNumber>
    </submittedName>
</protein>
<evidence type="ECO:0000256" key="4">
    <source>
        <dbReference type="ARBA" id="ARBA00022989"/>
    </source>
</evidence>
<dbReference type="Proteomes" id="UP001594351">
    <property type="component" value="Unassembled WGS sequence"/>
</dbReference>
<dbReference type="PANTHER" id="PTHR31040:SF1">
    <property type="entry name" value="NURIM"/>
    <property type="match status" value="1"/>
</dbReference>
<dbReference type="EMBL" id="JBHPBY010000063">
    <property type="protein sequence ID" value="MFC1849859.1"/>
    <property type="molecule type" value="Genomic_DNA"/>
</dbReference>
<evidence type="ECO:0000313" key="7">
    <source>
        <dbReference type="EMBL" id="MFC1849859.1"/>
    </source>
</evidence>
<comment type="subcellular location">
    <subcellularLocation>
        <location evidence="1">Membrane</location>
        <topology evidence="1">Multi-pass membrane protein</topology>
    </subcellularLocation>
</comment>
<feature type="transmembrane region" description="Helical" evidence="6">
    <location>
        <begin position="127"/>
        <end position="147"/>
    </location>
</feature>
<evidence type="ECO:0000313" key="8">
    <source>
        <dbReference type="Proteomes" id="UP001594351"/>
    </source>
</evidence>
<keyword evidence="7" id="KW-0808">Transferase</keyword>
<keyword evidence="3 6" id="KW-0812">Transmembrane</keyword>
<keyword evidence="5 6" id="KW-0472">Membrane</keyword>
<gene>
    <name evidence="7" type="ORF">ACFL27_06585</name>
</gene>
<keyword evidence="7" id="KW-0489">Methyltransferase</keyword>
<evidence type="ECO:0000256" key="3">
    <source>
        <dbReference type="ARBA" id="ARBA00022692"/>
    </source>
</evidence>
<comment type="caution">
    <text evidence="7">The sequence shown here is derived from an EMBL/GenBank/DDBJ whole genome shotgun (WGS) entry which is preliminary data.</text>
</comment>
<evidence type="ECO:0000256" key="5">
    <source>
        <dbReference type="ARBA" id="ARBA00023136"/>
    </source>
</evidence>
<accession>A0ABV6YUH1</accession>
<dbReference type="GO" id="GO:0004671">
    <property type="term" value="F:protein C-terminal S-isoprenylcysteine carboxyl O-methyltransferase activity"/>
    <property type="evidence" value="ECO:0007669"/>
    <property type="project" value="UniProtKB-EC"/>
</dbReference>
<organism evidence="7 8">
    <name type="scientific">candidate division CSSED10-310 bacterium</name>
    <dbReference type="NCBI Taxonomy" id="2855610"/>
    <lineage>
        <taxon>Bacteria</taxon>
        <taxon>Bacteria division CSSED10-310</taxon>
    </lineage>
</organism>
<evidence type="ECO:0000256" key="6">
    <source>
        <dbReference type="SAM" id="Phobius"/>
    </source>
</evidence>
<dbReference type="Gene3D" id="1.20.120.1630">
    <property type="match status" value="1"/>
</dbReference>
<keyword evidence="8" id="KW-1185">Reference proteome</keyword>
<dbReference type="GO" id="GO:0032259">
    <property type="term" value="P:methylation"/>
    <property type="evidence" value="ECO:0007669"/>
    <property type="project" value="UniProtKB-KW"/>
</dbReference>
<feature type="transmembrane region" description="Helical" evidence="6">
    <location>
        <begin position="86"/>
        <end position="107"/>
    </location>
</feature>
<evidence type="ECO:0000256" key="2">
    <source>
        <dbReference type="ARBA" id="ARBA00010631"/>
    </source>
</evidence>
<dbReference type="InterPro" id="IPR033580">
    <property type="entry name" value="Nurim-like"/>
</dbReference>
<dbReference type="EC" id="2.1.1.334" evidence="7"/>
<dbReference type="PANTHER" id="PTHR31040">
    <property type="entry name" value="NURIM"/>
    <property type="match status" value="1"/>
</dbReference>
<name>A0ABV6YUH1_UNCC1</name>
<proteinExistence type="inferred from homology"/>
<feature type="transmembrane region" description="Helical" evidence="6">
    <location>
        <begin position="12"/>
        <end position="36"/>
    </location>
</feature>
<dbReference type="EC" id="2.1.1.100" evidence="7"/>
<evidence type="ECO:0000256" key="1">
    <source>
        <dbReference type="ARBA" id="ARBA00004141"/>
    </source>
</evidence>